<gene>
    <name evidence="2" type="ORF">OH76DRAFT_1561450</name>
</gene>
<accession>A0A371CN18</accession>
<evidence type="ECO:0000313" key="2">
    <source>
        <dbReference type="EMBL" id="RDX41684.1"/>
    </source>
</evidence>
<dbReference type="AlphaFoldDB" id="A0A371CN18"/>
<dbReference type="OrthoDB" id="3216537at2759"/>
<proteinExistence type="predicted"/>
<keyword evidence="3" id="KW-1185">Reference proteome</keyword>
<name>A0A371CN18_9APHY</name>
<dbReference type="Proteomes" id="UP000256964">
    <property type="component" value="Unassembled WGS sequence"/>
</dbReference>
<evidence type="ECO:0000313" key="3">
    <source>
        <dbReference type="Proteomes" id="UP000256964"/>
    </source>
</evidence>
<feature type="region of interest" description="Disordered" evidence="1">
    <location>
        <begin position="29"/>
        <end position="57"/>
    </location>
</feature>
<reference evidence="2 3" key="1">
    <citation type="journal article" date="2018" name="Biotechnol. Biofuels">
        <title>Integrative visual omics of the white-rot fungus Polyporus brumalis exposes the biotechnological potential of its oxidative enzymes for delignifying raw plant biomass.</title>
        <authorList>
            <person name="Miyauchi S."/>
            <person name="Rancon A."/>
            <person name="Drula E."/>
            <person name="Hage H."/>
            <person name="Chaduli D."/>
            <person name="Favel A."/>
            <person name="Grisel S."/>
            <person name="Henrissat B."/>
            <person name="Herpoel-Gimbert I."/>
            <person name="Ruiz-Duenas F.J."/>
            <person name="Chevret D."/>
            <person name="Hainaut M."/>
            <person name="Lin J."/>
            <person name="Wang M."/>
            <person name="Pangilinan J."/>
            <person name="Lipzen A."/>
            <person name="Lesage-Meessen L."/>
            <person name="Navarro D."/>
            <person name="Riley R."/>
            <person name="Grigoriev I.V."/>
            <person name="Zhou S."/>
            <person name="Raouche S."/>
            <person name="Rosso M.N."/>
        </authorList>
    </citation>
    <scope>NUCLEOTIDE SEQUENCE [LARGE SCALE GENOMIC DNA]</scope>
    <source>
        <strain evidence="2 3">BRFM 1820</strain>
    </source>
</reference>
<feature type="region of interest" description="Disordered" evidence="1">
    <location>
        <begin position="343"/>
        <end position="408"/>
    </location>
</feature>
<dbReference type="EMBL" id="KZ857505">
    <property type="protein sequence ID" value="RDX41684.1"/>
    <property type="molecule type" value="Genomic_DNA"/>
</dbReference>
<feature type="compositionally biased region" description="Low complexity" evidence="1">
    <location>
        <begin position="36"/>
        <end position="47"/>
    </location>
</feature>
<organism evidence="2 3">
    <name type="scientific">Lentinus brumalis</name>
    <dbReference type="NCBI Taxonomy" id="2498619"/>
    <lineage>
        <taxon>Eukaryota</taxon>
        <taxon>Fungi</taxon>
        <taxon>Dikarya</taxon>
        <taxon>Basidiomycota</taxon>
        <taxon>Agaricomycotina</taxon>
        <taxon>Agaricomycetes</taxon>
        <taxon>Polyporales</taxon>
        <taxon>Polyporaceae</taxon>
        <taxon>Lentinus</taxon>
    </lineage>
</organism>
<sequence>MTRISSTGELQLTGISSITAYPGYEHQNTLAPHTGSNVSSRPSSTKSSRTRAIKETTKSSRKLLSAVDQGCFLTGISDVNLHQAHLINAVHNEKAKADGRAKEVIYHIVDWLGIAKRAFFLEHLSNIVFLLPGIHVHIDSYSTIAITCAEHDLLQLIDRFEAANKKWQDEIWGMSREGFSREHIDQERREPIIVQDPDILYDVVVLKPAHFSPFRCPLVFRDAPPAPVPQGQPITPVESYSMWSVQDGELRALEDDVIRPPFKHATARRPPFLVNSLFWVLNAAWKFREFKRRYPDWARHVTIRGQRLMQLTQDLAAQIYWRPTYVPDGAVLDPIKINEYKTAEHGPEEKLAQEPDSGSKTETETARRRRDASPADQPEVPAADRADSDASSDDMGSETSLSFTEDTDPCAHEALNVEETRQIIAKLTNLSERYSDDDVMDMSSLLLFGHSTFELPPAPGLDP</sequence>
<feature type="compositionally biased region" description="Basic and acidic residues" evidence="1">
    <location>
        <begin position="343"/>
        <end position="366"/>
    </location>
</feature>
<protein>
    <submittedName>
        <fullName evidence="2">Uncharacterized protein</fullName>
    </submittedName>
</protein>
<evidence type="ECO:0000256" key="1">
    <source>
        <dbReference type="SAM" id="MobiDB-lite"/>
    </source>
</evidence>